<dbReference type="GO" id="GO:0030151">
    <property type="term" value="F:molybdenum ion binding"/>
    <property type="evidence" value="ECO:0007669"/>
    <property type="project" value="InterPro"/>
</dbReference>
<dbReference type="InterPro" id="IPR005302">
    <property type="entry name" value="MoCF_Sase_C"/>
</dbReference>
<evidence type="ECO:0000259" key="1">
    <source>
        <dbReference type="PROSITE" id="PS51340"/>
    </source>
</evidence>
<sequence>MAQLMRIWLKPVKGEPLQEVEHASVRSNHGLVGNAERGGPRQVTVLSAEDWEAANAEADAELDPSARRANILVTGLDDLVESTGRVLRVGGARIQVTGETRPCGLMDAAHQGLRAAMEVGWRGGVHGIVLNDADLAVGDEVSWES</sequence>
<evidence type="ECO:0000313" key="2">
    <source>
        <dbReference type="EMBL" id="SVA03344.1"/>
    </source>
</evidence>
<dbReference type="GO" id="GO:0030170">
    <property type="term" value="F:pyridoxal phosphate binding"/>
    <property type="evidence" value="ECO:0007669"/>
    <property type="project" value="InterPro"/>
</dbReference>
<name>A0A381SIU0_9ZZZZ</name>
<reference evidence="2" key="1">
    <citation type="submission" date="2018-05" db="EMBL/GenBank/DDBJ databases">
        <authorList>
            <person name="Lanie J.A."/>
            <person name="Ng W.-L."/>
            <person name="Kazmierczak K.M."/>
            <person name="Andrzejewski T.M."/>
            <person name="Davidsen T.M."/>
            <person name="Wayne K.J."/>
            <person name="Tettelin H."/>
            <person name="Glass J.I."/>
            <person name="Rusch D."/>
            <person name="Podicherti R."/>
            <person name="Tsui H.-C.T."/>
            <person name="Winkler M.E."/>
        </authorList>
    </citation>
    <scope>NUCLEOTIDE SEQUENCE</scope>
</reference>
<dbReference type="EMBL" id="UINC01003098">
    <property type="protein sequence ID" value="SVA03344.1"/>
    <property type="molecule type" value="Genomic_DNA"/>
</dbReference>
<dbReference type="InterPro" id="IPR052716">
    <property type="entry name" value="MOSC_domain"/>
</dbReference>
<dbReference type="Pfam" id="PF03473">
    <property type="entry name" value="MOSC"/>
    <property type="match status" value="1"/>
</dbReference>
<feature type="domain" description="MOSC" evidence="1">
    <location>
        <begin position="18"/>
        <end position="144"/>
    </location>
</feature>
<dbReference type="InterPro" id="IPR011037">
    <property type="entry name" value="Pyrv_Knase-like_insert_dom_sf"/>
</dbReference>
<dbReference type="AlphaFoldDB" id="A0A381SIU0"/>
<dbReference type="GO" id="GO:0003824">
    <property type="term" value="F:catalytic activity"/>
    <property type="evidence" value="ECO:0007669"/>
    <property type="project" value="InterPro"/>
</dbReference>
<dbReference type="Gene3D" id="2.40.33.20">
    <property type="entry name" value="PK beta-barrel domain-like"/>
    <property type="match status" value="1"/>
</dbReference>
<dbReference type="SUPFAM" id="SSF50800">
    <property type="entry name" value="PK beta-barrel domain-like"/>
    <property type="match status" value="1"/>
</dbReference>
<dbReference type="PANTHER" id="PTHR36930:SF1">
    <property type="entry name" value="MOSC DOMAIN-CONTAINING PROTEIN"/>
    <property type="match status" value="1"/>
</dbReference>
<dbReference type="PANTHER" id="PTHR36930">
    <property type="entry name" value="METAL-SULFUR CLUSTER BIOSYNTHESIS PROTEINS YUAD-RELATED"/>
    <property type="match status" value="1"/>
</dbReference>
<proteinExistence type="predicted"/>
<gene>
    <name evidence="2" type="ORF">METZ01_LOCUS56198</name>
</gene>
<dbReference type="PROSITE" id="PS51340">
    <property type="entry name" value="MOSC"/>
    <property type="match status" value="1"/>
</dbReference>
<protein>
    <recommendedName>
        <fullName evidence="1">MOSC domain-containing protein</fullName>
    </recommendedName>
</protein>
<organism evidence="2">
    <name type="scientific">marine metagenome</name>
    <dbReference type="NCBI Taxonomy" id="408172"/>
    <lineage>
        <taxon>unclassified sequences</taxon>
        <taxon>metagenomes</taxon>
        <taxon>ecological metagenomes</taxon>
    </lineage>
</organism>
<accession>A0A381SIU0</accession>